<evidence type="ECO:0000256" key="4">
    <source>
        <dbReference type="PROSITE-ProRule" id="PRU00283"/>
    </source>
</evidence>
<keyword evidence="5" id="KW-0493">Microtubule</keyword>
<dbReference type="GO" id="GO:0003777">
    <property type="term" value="F:microtubule motor activity"/>
    <property type="evidence" value="ECO:0007669"/>
    <property type="project" value="InterPro"/>
</dbReference>
<proteinExistence type="inferred from homology"/>
<organism evidence="9 10">
    <name type="scientific">Astrephomene gubernaculifera</name>
    <dbReference type="NCBI Taxonomy" id="47775"/>
    <lineage>
        <taxon>Eukaryota</taxon>
        <taxon>Viridiplantae</taxon>
        <taxon>Chlorophyta</taxon>
        <taxon>core chlorophytes</taxon>
        <taxon>Chlorophyceae</taxon>
        <taxon>CS clade</taxon>
        <taxon>Chlamydomonadales</taxon>
        <taxon>Astrephomenaceae</taxon>
        <taxon>Astrephomene</taxon>
    </lineage>
</organism>
<feature type="domain" description="Kinesin motor" evidence="8">
    <location>
        <begin position="521"/>
        <end position="846"/>
    </location>
</feature>
<dbReference type="PANTHER" id="PTHR47972:SF28">
    <property type="entry name" value="KINESIN-LIKE PROTEIN KLP-3"/>
    <property type="match status" value="1"/>
</dbReference>
<keyword evidence="10" id="KW-1185">Reference proteome</keyword>
<feature type="coiled-coil region" evidence="6">
    <location>
        <begin position="451"/>
        <end position="485"/>
    </location>
</feature>
<comment type="similarity">
    <text evidence="4 5">Belongs to the TRAFAC class myosin-kinesin ATPase superfamily. Kinesin family.</text>
</comment>
<evidence type="ECO:0000313" key="9">
    <source>
        <dbReference type="EMBL" id="GFR42053.1"/>
    </source>
</evidence>
<dbReference type="GO" id="GO:0005524">
    <property type="term" value="F:ATP binding"/>
    <property type="evidence" value="ECO:0007669"/>
    <property type="project" value="UniProtKB-UniRule"/>
</dbReference>
<feature type="compositionally biased region" description="Low complexity" evidence="7">
    <location>
        <begin position="875"/>
        <end position="896"/>
    </location>
</feature>
<feature type="coiled-coil region" evidence="6">
    <location>
        <begin position="285"/>
        <end position="411"/>
    </location>
</feature>
<comment type="caution">
    <text evidence="9">The sequence shown here is derived from an EMBL/GenBank/DDBJ whole genome shotgun (WGS) entry which is preliminary data.</text>
</comment>
<dbReference type="InterPro" id="IPR019821">
    <property type="entry name" value="Kinesin_motor_CS"/>
</dbReference>
<dbReference type="PROSITE" id="PS50067">
    <property type="entry name" value="KINESIN_MOTOR_2"/>
    <property type="match status" value="1"/>
</dbReference>
<dbReference type="Proteomes" id="UP001054857">
    <property type="component" value="Unassembled WGS sequence"/>
</dbReference>
<feature type="region of interest" description="Disordered" evidence="7">
    <location>
        <begin position="162"/>
        <end position="189"/>
    </location>
</feature>
<evidence type="ECO:0000256" key="3">
    <source>
        <dbReference type="ARBA" id="ARBA00023175"/>
    </source>
</evidence>
<dbReference type="FunFam" id="3.40.850.10:FF:000113">
    <property type="entry name" value="Kinesin-like protein"/>
    <property type="match status" value="1"/>
</dbReference>
<keyword evidence="3 4" id="KW-0505">Motor protein</keyword>
<dbReference type="InterPro" id="IPR027417">
    <property type="entry name" value="P-loop_NTPase"/>
</dbReference>
<evidence type="ECO:0000259" key="8">
    <source>
        <dbReference type="PROSITE" id="PS50067"/>
    </source>
</evidence>
<dbReference type="SUPFAM" id="SSF52540">
    <property type="entry name" value="P-loop containing nucleoside triphosphate hydrolases"/>
    <property type="match status" value="1"/>
</dbReference>
<gene>
    <name evidence="9" type="ORF">Agub_g2869</name>
</gene>
<dbReference type="InterPro" id="IPR001752">
    <property type="entry name" value="Kinesin_motor_dom"/>
</dbReference>
<dbReference type="AlphaFoldDB" id="A0AAD3DK02"/>
<evidence type="ECO:0000313" key="10">
    <source>
        <dbReference type="Proteomes" id="UP001054857"/>
    </source>
</evidence>
<dbReference type="PRINTS" id="PR00380">
    <property type="entry name" value="KINESINHEAVY"/>
</dbReference>
<feature type="compositionally biased region" description="Polar residues" evidence="7">
    <location>
        <begin position="898"/>
        <end position="914"/>
    </location>
</feature>
<feature type="compositionally biased region" description="Gly residues" evidence="7">
    <location>
        <begin position="863"/>
        <end position="874"/>
    </location>
</feature>
<dbReference type="Pfam" id="PF00225">
    <property type="entry name" value="Kinesin"/>
    <property type="match status" value="1"/>
</dbReference>
<evidence type="ECO:0000256" key="5">
    <source>
        <dbReference type="RuleBase" id="RU000394"/>
    </source>
</evidence>
<reference evidence="9 10" key="1">
    <citation type="journal article" date="2021" name="Sci. Rep.">
        <title>Genome sequencing of the multicellular alga Astrephomene provides insights into convergent evolution of germ-soma differentiation.</title>
        <authorList>
            <person name="Yamashita S."/>
            <person name="Yamamoto K."/>
            <person name="Matsuzaki R."/>
            <person name="Suzuki S."/>
            <person name="Yamaguchi H."/>
            <person name="Hirooka S."/>
            <person name="Minakuchi Y."/>
            <person name="Miyagishima S."/>
            <person name="Kawachi M."/>
            <person name="Toyoda A."/>
            <person name="Nozaki H."/>
        </authorList>
    </citation>
    <scope>NUCLEOTIDE SEQUENCE [LARGE SCALE GENOMIC DNA]</scope>
    <source>
        <strain evidence="9 10">NIES-4017</strain>
    </source>
</reference>
<feature type="region of interest" description="Disordered" evidence="7">
    <location>
        <begin position="854"/>
        <end position="925"/>
    </location>
</feature>
<dbReference type="GO" id="GO:0008017">
    <property type="term" value="F:microtubule binding"/>
    <property type="evidence" value="ECO:0007669"/>
    <property type="project" value="InterPro"/>
</dbReference>
<dbReference type="GO" id="GO:0007018">
    <property type="term" value="P:microtubule-based movement"/>
    <property type="evidence" value="ECO:0007669"/>
    <property type="project" value="InterPro"/>
</dbReference>
<keyword evidence="2 4" id="KW-0067">ATP-binding</keyword>
<dbReference type="Gene3D" id="3.40.850.10">
    <property type="entry name" value="Kinesin motor domain"/>
    <property type="match status" value="1"/>
</dbReference>
<dbReference type="PANTHER" id="PTHR47972">
    <property type="entry name" value="KINESIN-LIKE PROTEIN KLP-3"/>
    <property type="match status" value="1"/>
</dbReference>
<dbReference type="EMBL" id="BMAR01000002">
    <property type="protein sequence ID" value="GFR42053.1"/>
    <property type="molecule type" value="Genomic_DNA"/>
</dbReference>
<evidence type="ECO:0000256" key="7">
    <source>
        <dbReference type="SAM" id="MobiDB-lite"/>
    </source>
</evidence>
<dbReference type="InterPro" id="IPR027640">
    <property type="entry name" value="Kinesin-like_fam"/>
</dbReference>
<evidence type="ECO:0000256" key="6">
    <source>
        <dbReference type="SAM" id="Coils"/>
    </source>
</evidence>
<dbReference type="InterPro" id="IPR036961">
    <property type="entry name" value="Kinesin_motor_dom_sf"/>
</dbReference>
<sequence>MPPQFKKPLEYDPALAQQTLQKSYVHSGAAQEAKKRTFLAELGLADEEYELEDDEEEEELLEDDEEPLLVASSSRGHTQANGRAPLPSYGYRDLFGKEMEARRRQMIDVKGYDQYLNDLFNRSNEQLQALRAEPGLQYPGNVEVIPELQHELRALHEELKELRSQQQDASARSPDSDSDEERASNSELVKQVTTLQRQLAVRDAKLKELEEEASRLKARLSHSDELSSSSAASNAEVQALQKQLSEMRATLQAKDREAAVLRTKGSIGASAAGSAEELALVMKQRDEAMLARETLQQQLSQARSEVAASEASFRAQQAALASSADSGEAIAALQDQIRELSEQHSRRVAELEAELRQKQVQIQQLQTTKSDALAAMKEMKGKMATVKSDAAAQYKNQLQMVQAKLDELHMLREGVLEELVTFQAEILSDKVITQMTRMARDKEISRVRSAQSDLRAKLNDMESKLKDAREEAETVRQEAAQAAKIRELEAAGQIAHFREKWRVEFDKRRKLHNMVLELKGNIRVLCRVRPLLEKERTVANGDASSMPVRVMGEEALRVAAVDNKPEKDFDFDRVLAPDEGQDKLYDEVAALVTSVLDGFNVAIMAYGQTGSGKTFTMEGPEGNPGVNLRALADLFKLAEDRTGAFTTTFSASVLEIYNEQIYDLLVSGAQDGDKLDVKQGPDGMYVAGLKVEEVRDMADVTALIGRGKSNRSTYATNMNEHSSRSHLVLSVYVNSTSKLNGTTLRGKLHLIDLAGSERLSRTGAQGDRLKEAQAINKSLSALGDVIQALQQRNAHIPYRNSKLTRLLEDSLGGNSKCVMIVNVSPAAENVSETKCSLEFASRARKVELGRARANVVSQSEGGVLNGGSGAGVGGSTSSSVAASPAPTRPASGRATPESGISRTASRETFTSSMGRRTPGPSSLGR</sequence>
<evidence type="ECO:0000256" key="2">
    <source>
        <dbReference type="ARBA" id="ARBA00022840"/>
    </source>
</evidence>
<feature type="binding site" evidence="4">
    <location>
        <begin position="607"/>
        <end position="614"/>
    </location>
    <ligand>
        <name>ATP</name>
        <dbReference type="ChEBI" id="CHEBI:30616"/>
    </ligand>
</feature>
<name>A0AAD3DK02_9CHLO</name>
<feature type="compositionally biased region" description="Low complexity" evidence="7">
    <location>
        <begin position="164"/>
        <end position="173"/>
    </location>
</feature>
<dbReference type="SMART" id="SM00129">
    <property type="entry name" value="KISc"/>
    <property type="match status" value="1"/>
</dbReference>
<protein>
    <recommendedName>
        <fullName evidence="5">Kinesin-like protein</fullName>
    </recommendedName>
</protein>
<evidence type="ECO:0000256" key="1">
    <source>
        <dbReference type="ARBA" id="ARBA00022741"/>
    </source>
</evidence>
<keyword evidence="1 4" id="KW-0547">Nucleotide-binding</keyword>
<dbReference type="GO" id="GO:0005874">
    <property type="term" value="C:microtubule"/>
    <property type="evidence" value="ECO:0007669"/>
    <property type="project" value="UniProtKB-KW"/>
</dbReference>
<accession>A0AAD3DK02</accession>
<dbReference type="PROSITE" id="PS00411">
    <property type="entry name" value="KINESIN_MOTOR_1"/>
    <property type="match status" value="1"/>
</dbReference>
<keyword evidence="6" id="KW-0175">Coiled coil</keyword>